<dbReference type="Proteomes" id="UP000608450">
    <property type="component" value="Unassembled WGS sequence"/>
</dbReference>
<reference evidence="2 5" key="2">
    <citation type="submission" date="2020-11" db="EMBL/GenBank/DDBJ databases">
        <title>Enhanced detection system for hospital associated transmission using whole genome sequencing surveillance.</title>
        <authorList>
            <person name="Harrison L.H."/>
            <person name="Van Tyne D."/>
            <person name="Marsh J.W."/>
            <person name="Griffith M.P."/>
            <person name="Snyder D.J."/>
            <person name="Cooper V.S."/>
            <person name="Mustapha M."/>
        </authorList>
    </citation>
    <scope>NUCLEOTIDE SEQUENCE [LARGE SCALE GENOMIC DNA]</scope>
    <source>
        <strain evidence="2 5">PSA00705</strain>
    </source>
</reference>
<evidence type="ECO:0000313" key="2">
    <source>
        <dbReference type="EMBL" id="MBG6286898.1"/>
    </source>
</evidence>
<dbReference type="Pfam" id="PF04830">
    <property type="entry name" value="DUF637"/>
    <property type="match status" value="1"/>
</dbReference>
<accession>A0A6G6J954</accession>
<dbReference type="EMBL" id="CP049140">
    <property type="protein sequence ID" value="QIE91011.1"/>
    <property type="molecule type" value="Genomic_DNA"/>
</dbReference>
<evidence type="ECO:0000313" key="5">
    <source>
        <dbReference type="Proteomes" id="UP000608450"/>
    </source>
</evidence>
<keyword evidence="5" id="KW-1185">Reference proteome</keyword>
<dbReference type="InterPro" id="IPR006915">
    <property type="entry name" value="DUF637_hemagglutn_put"/>
</dbReference>
<sequence>MCPLFLLTGTYTDINTGKISFTSGVGLNSFEGIGRFAAQQALQNGTAAGLSKILGQGGNLGDVLQNTLYNTLAAASFNAVGDYTKGVYADGSIQKIMIHAMVGGLLAEASGGDFKTGALAGGANEALVDQLNTWVGGDQTLLNMTSQLVGVLAAAAQKDATIDDLNKGKWVAENATQYNYSSHWDDFEEDFSACQKNPSSAGCSTILKMAGTSSQPMDDGVIRNLDSSGNVVSYTILGESGQPLMIMEPKEFGLYSQLPVAWQEGYMMEPAWKLDLSSYTQRMFDGEFSPAFDHYGYMLTEPGFWGELSLGVALGVAGRYLPSANAAREMGLFWQSAKEPYTSGQVISAAGRGVTKHPECFGFNSTLELRQIYRSDAMLNELAGNAIQEILQGGVRTAGAGGRYPGGWVTYTLPDGRAASWGVNGEFIGFRGVKN</sequence>
<feature type="domain" description="DUF637" evidence="1">
    <location>
        <begin position="22"/>
        <end position="120"/>
    </location>
</feature>
<organism evidence="3 4">
    <name type="scientific">Pseudomonas nitroreducens</name>
    <dbReference type="NCBI Taxonomy" id="46680"/>
    <lineage>
        <taxon>Bacteria</taxon>
        <taxon>Pseudomonadati</taxon>
        <taxon>Pseudomonadota</taxon>
        <taxon>Gammaproteobacteria</taxon>
        <taxon>Pseudomonadales</taxon>
        <taxon>Pseudomonadaceae</taxon>
        <taxon>Pseudomonas</taxon>
    </lineage>
</organism>
<evidence type="ECO:0000259" key="1">
    <source>
        <dbReference type="Pfam" id="PF04830"/>
    </source>
</evidence>
<gene>
    <name evidence="3" type="ORF">G5B91_24555</name>
    <name evidence="2" type="ORF">I5I61_05520</name>
</gene>
<dbReference type="Proteomes" id="UP000501063">
    <property type="component" value="Chromosome"/>
</dbReference>
<evidence type="ECO:0000313" key="3">
    <source>
        <dbReference type="EMBL" id="QIE91011.1"/>
    </source>
</evidence>
<evidence type="ECO:0000313" key="4">
    <source>
        <dbReference type="Proteomes" id="UP000501063"/>
    </source>
</evidence>
<name>A0A6G6J954_PSENT</name>
<dbReference type="AlphaFoldDB" id="A0A6G6J954"/>
<dbReference type="KEGG" id="pnt:G5B91_24555"/>
<dbReference type="EMBL" id="JADTFC010000008">
    <property type="protein sequence ID" value="MBG6286898.1"/>
    <property type="molecule type" value="Genomic_DNA"/>
</dbReference>
<protein>
    <submittedName>
        <fullName evidence="3">DUF637 domain-containing protein</fullName>
    </submittedName>
</protein>
<reference evidence="3 4" key="1">
    <citation type="submission" date="2020-02" db="EMBL/GenBank/DDBJ databases">
        <title>Integrative conjugative elements (ICEs) and plasmids drive adaptation of Pseudomonas nitroreducens strain HBP1 to wastewater environment.</title>
        <authorList>
            <person name="Sentchilo V."/>
            <person name="Carraro N."/>
            <person name="Bertelli C."/>
            <person name="van der Meer J.R."/>
        </authorList>
    </citation>
    <scope>NUCLEOTIDE SEQUENCE [LARGE SCALE GENOMIC DNA]</scope>
    <source>
        <strain evidence="3 4">HBP1</strain>
    </source>
</reference>
<proteinExistence type="predicted"/>